<name>A0AAV9XD40_9PEZI</name>
<accession>A0AAV9XD40</accession>
<evidence type="ECO:0000313" key="3">
    <source>
        <dbReference type="Proteomes" id="UP001365542"/>
    </source>
</evidence>
<reference evidence="2 3" key="1">
    <citation type="submission" date="2019-10" db="EMBL/GenBank/DDBJ databases">
        <authorList>
            <person name="Palmer J.M."/>
        </authorList>
    </citation>
    <scope>NUCLEOTIDE SEQUENCE [LARGE SCALE GENOMIC DNA]</scope>
    <source>
        <strain evidence="2 3">TWF694</strain>
    </source>
</reference>
<comment type="caution">
    <text evidence="2">The sequence shown here is derived from an EMBL/GenBank/DDBJ whole genome shotgun (WGS) entry which is preliminary data.</text>
</comment>
<feature type="compositionally biased region" description="Polar residues" evidence="1">
    <location>
        <begin position="354"/>
        <end position="379"/>
    </location>
</feature>
<evidence type="ECO:0000256" key="1">
    <source>
        <dbReference type="SAM" id="MobiDB-lite"/>
    </source>
</evidence>
<feature type="region of interest" description="Disordered" evidence="1">
    <location>
        <begin position="279"/>
        <end position="412"/>
    </location>
</feature>
<organism evidence="2 3">
    <name type="scientific">Orbilia ellipsospora</name>
    <dbReference type="NCBI Taxonomy" id="2528407"/>
    <lineage>
        <taxon>Eukaryota</taxon>
        <taxon>Fungi</taxon>
        <taxon>Dikarya</taxon>
        <taxon>Ascomycota</taxon>
        <taxon>Pezizomycotina</taxon>
        <taxon>Orbiliomycetes</taxon>
        <taxon>Orbiliales</taxon>
        <taxon>Orbiliaceae</taxon>
        <taxon>Orbilia</taxon>
    </lineage>
</organism>
<protein>
    <submittedName>
        <fullName evidence="2">Uncharacterized protein</fullName>
    </submittedName>
</protein>
<keyword evidence="3" id="KW-1185">Reference proteome</keyword>
<dbReference type="AlphaFoldDB" id="A0AAV9XD40"/>
<sequence>MPDFHVDGVRTYLTSYSLPARTEFDEINYWDRNPREAPPYALHEEIRTEMHEFMPEGLLLPRYDNHLVPVKYCKVAAQPGEPLQVHFMVWSQQVMHDMDLPGKEDEFLDLRVELFVNGRIIDVAYVDHAQIKPNGIPVGIEFTGERAGDAKEYPMFFTMPSFPPTKNMEEANLNILVTLGRIGGYRFYDESKRMSKMIRMKAVHGKYESSTTDKEFNAYVWRKEHQNLIRDRDLNPKSKFWNWKKLWTKNDLYRLTLLHQAFDSCQRAWEELEREAELEKEAREEKEDAEGVITVMVRPESPPKQDKGPKSTSTPGTTMSALSPASASTQHSPPANSDTAESPYSFRRARRVESSNNSVGTPQSVQPEPSKTMRQVSATKKQKLSPVLAKNKVTTPSQSVTKAQSPQSSGTKNKAAFTMLSVQKGDPQQASSTNVTFGSTKYKTIRQYYRDFTPYKDLCRMNYQIVNPKTRELRSGMRLSL</sequence>
<evidence type="ECO:0000313" key="2">
    <source>
        <dbReference type="EMBL" id="KAK6539532.1"/>
    </source>
</evidence>
<gene>
    <name evidence="2" type="ORF">TWF694_009748</name>
</gene>
<feature type="compositionally biased region" description="Polar residues" evidence="1">
    <location>
        <begin position="310"/>
        <end position="342"/>
    </location>
</feature>
<dbReference type="Proteomes" id="UP001365542">
    <property type="component" value="Unassembled WGS sequence"/>
</dbReference>
<dbReference type="EMBL" id="JAVHJO010000006">
    <property type="protein sequence ID" value="KAK6539532.1"/>
    <property type="molecule type" value="Genomic_DNA"/>
</dbReference>
<feature type="compositionally biased region" description="Polar residues" evidence="1">
    <location>
        <begin position="392"/>
        <end position="412"/>
    </location>
</feature>
<proteinExistence type="predicted"/>